<evidence type="ECO:0000313" key="4">
    <source>
        <dbReference type="Proteomes" id="UP000694251"/>
    </source>
</evidence>
<keyword evidence="4" id="KW-1185">Reference proteome</keyword>
<dbReference type="PROSITE" id="PS50181">
    <property type="entry name" value="FBOX"/>
    <property type="match status" value="1"/>
</dbReference>
<dbReference type="SMART" id="SM00256">
    <property type="entry name" value="FBOX"/>
    <property type="match status" value="1"/>
</dbReference>
<proteinExistence type="predicted"/>
<evidence type="ECO:0000313" key="3">
    <source>
        <dbReference type="EMBL" id="KAG7589431.1"/>
    </source>
</evidence>
<dbReference type="OrthoDB" id="45365at2759"/>
<gene>
    <name evidence="3" type="ORF">ISN44_As07g017080</name>
</gene>
<dbReference type="InterPro" id="IPR057499">
    <property type="entry name" value="Kelch_FKB95"/>
</dbReference>
<comment type="caution">
    <text evidence="3">The sequence shown here is derived from an EMBL/GenBank/DDBJ whole genome shotgun (WGS) entry which is preliminary data.</text>
</comment>
<dbReference type="CDD" id="cd22152">
    <property type="entry name" value="F-box_AtAFR-like"/>
    <property type="match status" value="1"/>
</dbReference>
<dbReference type="Pfam" id="PF00646">
    <property type="entry name" value="F-box"/>
    <property type="match status" value="1"/>
</dbReference>
<accession>A0A8T2C1G7</accession>
<dbReference type="Proteomes" id="UP000694251">
    <property type="component" value="Chromosome 7"/>
</dbReference>
<dbReference type="Pfam" id="PF25210">
    <property type="entry name" value="Kelch_FKB95"/>
    <property type="match status" value="1"/>
</dbReference>
<protein>
    <submittedName>
        <fullName evidence="3">F-box domain</fullName>
    </submittedName>
</protein>
<dbReference type="PANTHER" id="PTHR24414:SF184">
    <property type="entry name" value="GALACTOSE OXIDASE_KELCH REPEAT SUPERFAMILY PROTEIN"/>
    <property type="match status" value="1"/>
</dbReference>
<evidence type="ECO:0000256" key="1">
    <source>
        <dbReference type="SAM" id="MobiDB-lite"/>
    </source>
</evidence>
<name>A0A8T2C1G7_ARASU</name>
<dbReference type="AlphaFoldDB" id="A0A8T2C1G7"/>
<dbReference type="PANTHER" id="PTHR24414">
    <property type="entry name" value="F-BOX/KELCH-REPEAT PROTEIN SKIP4"/>
    <property type="match status" value="1"/>
</dbReference>
<reference evidence="3 4" key="1">
    <citation type="submission" date="2020-12" db="EMBL/GenBank/DDBJ databases">
        <title>Concerted genomic and epigenomic changes stabilize Arabidopsis allopolyploids.</title>
        <authorList>
            <person name="Chen Z."/>
        </authorList>
    </citation>
    <scope>NUCLEOTIDE SEQUENCE [LARGE SCALE GENOMIC DNA]</scope>
    <source>
        <strain evidence="3">As9502</strain>
        <tissue evidence="3">Leaf</tissue>
    </source>
</reference>
<dbReference type="InterPro" id="IPR001810">
    <property type="entry name" value="F-box_dom"/>
</dbReference>
<feature type="region of interest" description="Disordered" evidence="1">
    <location>
        <begin position="1"/>
        <end position="25"/>
    </location>
</feature>
<sequence length="392" mass="44864">MSSPETTTKKKKKPSPTPQSTTDSSLPDDLLLSIVARVSRLYYPTLSRVSKSFRSLLVSQELYRARSLLGHTESCLYVCLELQRELYPSKNPSWFTLWRKPHQTLTNETSKKKKSRGYVLVSVPVLHSPPACPESLVAVGSNIYNIGTLRENMVKSSNLSILDCRSHTWREAPSLRVKLFSFRASVLDRKIYVAGSYKDVDSNSYKNSTEVFDTETQIWDPEPISYSNIKGLFYFKSACIDKKIFLKTDNEVVSYNPKEGRWSLVQVGMSYFEGSDSSCEIENVLYTAYGGTIRWYDTKVDTWTWRKLKGLVGIPKFEGIRLAGYGGKMMVLWDQSFPYRHRLCGYKTMIWCAEIALEKRKNNEIWGTVEWSGHVLTVPCTYRFVKVLAATV</sequence>
<feature type="domain" description="F-box" evidence="2">
    <location>
        <begin position="20"/>
        <end position="66"/>
    </location>
</feature>
<dbReference type="EMBL" id="JAEFBJ010000007">
    <property type="protein sequence ID" value="KAG7589431.1"/>
    <property type="molecule type" value="Genomic_DNA"/>
</dbReference>
<organism evidence="3 4">
    <name type="scientific">Arabidopsis suecica</name>
    <name type="common">Swedish thale-cress</name>
    <name type="synonym">Cardaminopsis suecica</name>
    <dbReference type="NCBI Taxonomy" id="45249"/>
    <lineage>
        <taxon>Eukaryota</taxon>
        <taxon>Viridiplantae</taxon>
        <taxon>Streptophyta</taxon>
        <taxon>Embryophyta</taxon>
        <taxon>Tracheophyta</taxon>
        <taxon>Spermatophyta</taxon>
        <taxon>Magnoliopsida</taxon>
        <taxon>eudicotyledons</taxon>
        <taxon>Gunneridae</taxon>
        <taxon>Pentapetalae</taxon>
        <taxon>rosids</taxon>
        <taxon>malvids</taxon>
        <taxon>Brassicales</taxon>
        <taxon>Brassicaceae</taxon>
        <taxon>Camelineae</taxon>
        <taxon>Arabidopsis</taxon>
    </lineage>
</organism>
<dbReference type="InterPro" id="IPR050354">
    <property type="entry name" value="F-box/kelch-repeat_ARATH"/>
</dbReference>
<evidence type="ECO:0000259" key="2">
    <source>
        <dbReference type="PROSITE" id="PS50181"/>
    </source>
</evidence>